<comment type="caution">
    <text evidence="1">The sequence shown here is derived from an EMBL/GenBank/DDBJ whole genome shotgun (WGS) entry which is preliminary data.</text>
</comment>
<dbReference type="PANTHER" id="PTHR33641:SF16">
    <property type="entry name" value="AVR9_CF-9 RAPIDLY ELICITED PROTEIN"/>
    <property type="match status" value="1"/>
</dbReference>
<sequence length="87" mass="9775">MSMPIFSPFEALCAETFYGQKVVPLSTPPPSNYTNIEGPAVKIDDLMNTDKEVSLSPSQPKNRRRTRATRFAPELDGLHCFETIIPY</sequence>
<name>A0ABD3EIZ4_9LAMI</name>
<evidence type="ECO:0000313" key="2">
    <source>
        <dbReference type="Proteomes" id="UP001632038"/>
    </source>
</evidence>
<proteinExistence type="predicted"/>
<gene>
    <name evidence="1" type="ORF">CASFOL_003403</name>
</gene>
<protein>
    <submittedName>
        <fullName evidence="1">Uncharacterized protein</fullName>
    </submittedName>
</protein>
<evidence type="ECO:0000313" key="1">
    <source>
        <dbReference type="EMBL" id="KAL3653722.1"/>
    </source>
</evidence>
<accession>A0ABD3EIZ4</accession>
<organism evidence="1 2">
    <name type="scientific">Castilleja foliolosa</name>
    <dbReference type="NCBI Taxonomy" id="1961234"/>
    <lineage>
        <taxon>Eukaryota</taxon>
        <taxon>Viridiplantae</taxon>
        <taxon>Streptophyta</taxon>
        <taxon>Embryophyta</taxon>
        <taxon>Tracheophyta</taxon>
        <taxon>Spermatophyta</taxon>
        <taxon>Magnoliopsida</taxon>
        <taxon>eudicotyledons</taxon>
        <taxon>Gunneridae</taxon>
        <taxon>Pentapetalae</taxon>
        <taxon>asterids</taxon>
        <taxon>lamiids</taxon>
        <taxon>Lamiales</taxon>
        <taxon>Orobanchaceae</taxon>
        <taxon>Pedicularideae</taxon>
        <taxon>Castillejinae</taxon>
        <taxon>Castilleja</taxon>
    </lineage>
</organism>
<dbReference type="AlphaFoldDB" id="A0ABD3EIZ4"/>
<dbReference type="Proteomes" id="UP001632038">
    <property type="component" value="Unassembled WGS sequence"/>
</dbReference>
<dbReference type="PANTHER" id="PTHR33641">
    <property type="entry name" value="OS06G0133500 PROTEIN"/>
    <property type="match status" value="1"/>
</dbReference>
<keyword evidence="2" id="KW-1185">Reference proteome</keyword>
<reference evidence="2" key="1">
    <citation type="journal article" date="2024" name="IScience">
        <title>Strigolactones Initiate the Formation of Haustorium-like Structures in Castilleja.</title>
        <authorList>
            <person name="Buerger M."/>
            <person name="Peterson D."/>
            <person name="Chory J."/>
        </authorList>
    </citation>
    <scope>NUCLEOTIDE SEQUENCE [LARGE SCALE GENOMIC DNA]</scope>
</reference>
<dbReference type="EMBL" id="JAVIJP010000005">
    <property type="protein sequence ID" value="KAL3653722.1"/>
    <property type="molecule type" value="Genomic_DNA"/>
</dbReference>